<dbReference type="AlphaFoldDB" id="A0A133NLY2"/>
<name>A0A133NLY2_FUSNU</name>
<keyword evidence="2" id="KW-1185">Reference proteome</keyword>
<dbReference type="RefSeq" id="WP_081091093.1">
    <property type="nucleotide sequence ID" value="NZ_KQ956757.1"/>
</dbReference>
<organism evidence="1 2">
    <name type="scientific">Fusobacterium nucleatum</name>
    <dbReference type="NCBI Taxonomy" id="851"/>
    <lineage>
        <taxon>Bacteria</taxon>
        <taxon>Fusobacteriati</taxon>
        <taxon>Fusobacteriota</taxon>
        <taxon>Fusobacteriia</taxon>
        <taxon>Fusobacteriales</taxon>
        <taxon>Fusobacteriaceae</taxon>
        <taxon>Fusobacterium</taxon>
    </lineage>
</organism>
<dbReference type="Proteomes" id="UP000070401">
    <property type="component" value="Unassembled WGS sequence"/>
</dbReference>
<evidence type="ECO:0000313" key="2">
    <source>
        <dbReference type="Proteomes" id="UP000070401"/>
    </source>
</evidence>
<comment type="caution">
    <text evidence="1">The sequence shown here is derived from an EMBL/GenBank/DDBJ whole genome shotgun (WGS) entry which is preliminary data.</text>
</comment>
<evidence type="ECO:0000313" key="1">
    <source>
        <dbReference type="EMBL" id="KXA17296.1"/>
    </source>
</evidence>
<protein>
    <recommendedName>
        <fullName evidence="3">Pre-toxin TG domain-containing protein</fullName>
    </recommendedName>
</protein>
<dbReference type="PATRIC" id="fig|851.8.peg.1971"/>
<accession>A0A133NLY2</accession>
<evidence type="ECO:0008006" key="3">
    <source>
        <dbReference type="Google" id="ProtNLM"/>
    </source>
</evidence>
<proteinExistence type="predicted"/>
<sequence length="236" mass="26589">TKVIDKTTDITKASKNVEKVTDVSENITKAVAKEAKVIDKSSDIAKNSESIIDSTKNTVDKTVNILNKNKDLYYEGRKVYTAKELNQMGRVKGGSPNRGVEYIYESPAGKPNAQEFQWGTEHSMMQNTPTGKKNIVPVLRYDNPNTRGMNFIKFDGIEVQNGVTCLIDAKTNIPFWKEKAMKTIEGTLNRIRIAKSQNPGIRVIYEFPKKEAAEKMNNWLNNNPSFSGIVEVRVRK</sequence>
<reference evidence="2" key="1">
    <citation type="submission" date="2016-01" db="EMBL/GenBank/DDBJ databases">
        <authorList>
            <person name="Mitreva M."/>
            <person name="Pepin K.H."/>
            <person name="Mihindukulasuriya K.A."/>
            <person name="Fulton R."/>
            <person name="Fronick C."/>
            <person name="O'Laughlin M."/>
            <person name="Miner T."/>
            <person name="Herter B."/>
            <person name="Rosa B.A."/>
            <person name="Cordes M."/>
            <person name="Tomlinson C."/>
            <person name="Wollam A."/>
            <person name="Palsikar V.B."/>
            <person name="Mardis E.R."/>
            <person name="Wilson R.K."/>
        </authorList>
    </citation>
    <scope>NUCLEOTIDE SEQUENCE [LARGE SCALE GENOMIC DNA]</scope>
    <source>
        <strain evidence="2">MJR7757B</strain>
    </source>
</reference>
<gene>
    <name evidence="1" type="ORF">HMPREF3221_01958</name>
</gene>
<dbReference type="EMBL" id="LRPY01000200">
    <property type="protein sequence ID" value="KXA17296.1"/>
    <property type="molecule type" value="Genomic_DNA"/>
</dbReference>
<feature type="non-terminal residue" evidence="1">
    <location>
        <position position="1"/>
    </location>
</feature>